<dbReference type="InterPro" id="IPR057326">
    <property type="entry name" value="KR_dom"/>
</dbReference>
<dbReference type="NCBIfam" id="NF009466">
    <property type="entry name" value="PRK12826.1-2"/>
    <property type="match status" value="1"/>
</dbReference>
<dbReference type="EMBL" id="FWFR01000002">
    <property type="protein sequence ID" value="SLN53246.1"/>
    <property type="molecule type" value="Genomic_DNA"/>
</dbReference>
<dbReference type="GO" id="GO:0032787">
    <property type="term" value="P:monocarboxylic acid metabolic process"/>
    <property type="evidence" value="ECO:0007669"/>
    <property type="project" value="UniProtKB-ARBA"/>
</dbReference>
<dbReference type="SMART" id="SM00822">
    <property type="entry name" value="PKS_KR"/>
    <property type="match status" value="1"/>
</dbReference>
<dbReference type="NCBIfam" id="NF005559">
    <property type="entry name" value="PRK07231.1"/>
    <property type="match status" value="1"/>
</dbReference>
<evidence type="ECO:0000313" key="3">
    <source>
        <dbReference type="EMBL" id="SLN53246.1"/>
    </source>
</evidence>
<dbReference type="InterPro" id="IPR036291">
    <property type="entry name" value="NAD(P)-bd_dom_sf"/>
</dbReference>
<dbReference type="PRINTS" id="PR00081">
    <property type="entry name" value="GDHRDH"/>
</dbReference>
<comment type="similarity">
    <text evidence="1">Belongs to the short-chain dehydrogenases/reductases (SDR) family.</text>
</comment>
<dbReference type="InterPro" id="IPR002347">
    <property type="entry name" value="SDR_fam"/>
</dbReference>
<dbReference type="FunFam" id="3.40.50.720:FF:000084">
    <property type="entry name" value="Short-chain dehydrogenase reductase"/>
    <property type="match status" value="1"/>
</dbReference>
<dbReference type="EC" id="1.1.1.69" evidence="3"/>
<dbReference type="PANTHER" id="PTHR42879">
    <property type="entry name" value="3-OXOACYL-(ACYL-CARRIER-PROTEIN) REDUCTASE"/>
    <property type="match status" value="1"/>
</dbReference>
<gene>
    <name evidence="3" type="primary">gno_2</name>
    <name evidence="3" type="ORF">OCH7691_02225</name>
</gene>
<dbReference type="InParanoid" id="A0A1Y5T5X4"/>
<dbReference type="PROSITE" id="PS00061">
    <property type="entry name" value="ADH_SHORT"/>
    <property type="match status" value="1"/>
</dbReference>
<sequence length="255" mass="26588">MLTELFSLDGKVALITGASRGLGWAMALALAGAGAHVVLNGRRADTLEVRKKELETLGYGASVHSFDVTDDAAARAAVAAIVERHGRLDILVNNAGINHRSAIDAFPLDSWRAVIDTNLTAAFAVSKAVAPVMAAEGGGRIINIASIMSIVGRGTIPAYVAAKHGLAGLTRSLAVELGESGITVNAICPGYFKTEMTEALQQDVEFDSQLMKRTPLRRWGEPRELAGAAIFLASPAGSYVNGHLLVVDGGTTASL</sequence>
<dbReference type="InterPro" id="IPR050259">
    <property type="entry name" value="SDR"/>
</dbReference>
<dbReference type="FunCoup" id="A0A1Y5T5X4">
    <property type="interactions" value="219"/>
</dbReference>
<dbReference type="InterPro" id="IPR020904">
    <property type="entry name" value="Sc_DH/Rdtase_CS"/>
</dbReference>
<dbReference type="AlphaFoldDB" id="A0A1Y5T5X4"/>
<dbReference type="NCBIfam" id="NF004778">
    <property type="entry name" value="PRK06124.1"/>
    <property type="match status" value="1"/>
</dbReference>
<keyword evidence="4" id="KW-1185">Reference proteome</keyword>
<proteinExistence type="inferred from homology"/>
<name>A0A1Y5T5X4_9PROT</name>
<dbReference type="GO" id="GO:0008874">
    <property type="term" value="F:gluconate 5-dehydrogenase activity"/>
    <property type="evidence" value="ECO:0007669"/>
    <property type="project" value="UniProtKB-EC"/>
</dbReference>
<dbReference type="Pfam" id="PF13561">
    <property type="entry name" value="adh_short_C2"/>
    <property type="match status" value="1"/>
</dbReference>
<accession>A0A1Y5T5X4</accession>
<dbReference type="SUPFAM" id="SSF51735">
    <property type="entry name" value="NAD(P)-binding Rossmann-fold domains"/>
    <property type="match status" value="1"/>
</dbReference>
<dbReference type="PRINTS" id="PR00080">
    <property type="entry name" value="SDRFAMILY"/>
</dbReference>
<evidence type="ECO:0000259" key="2">
    <source>
        <dbReference type="SMART" id="SM00822"/>
    </source>
</evidence>
<evidence type="ECO:0000313" key="4">
    <source>
        <dbReference type="Proteomes" id="UP000193200"/>
    </source>
</evidence>
<keyword evidence="3" id="KW-0560">Oxidoreductase</keyword>
<dbReference type="RefSeq" id="WP_176245017.1">
    <property type="nucleotide sequence ID" value="NZ_FWFR01000002.1"/>
</dbReference>
<feature type="domain" description="Ketoreductase" evidence="2">
    <location>
        <begin position="11"/>
        <end position="190"/>
    </location>
</feature>
<dbReference type="PANTHER" id="PTHR42879:SF2">
    <property type="entry name" value="3-OXOACYL-[ACYL-CARRIER-PROTEIN] REDUCTASE FABG"/>
    <property type="match status" value="1"/>
</dbReference>
<evidence type="ECO:0000256" key="1">
    <source>
        <dbReference type="ARBA" id="ARBA00006484"/>
    </source>
</evidence>
<protein>
    <submittedName>
        <fullName evidence="3">Gluconate 5-dehydrogenase</fullName>
        <ecNumber evidence="3">1.1.1.69</ecNumber>
    </submittedName>
</protein>
<dbReference type="Proteomes" id="UP000193200">
    <property type="component" value="Unassembled WGS sequence"/>
</dbReference>
<reference evidence="3 4" key="1">
    <citation type="submission" date="2017-03" db="EMBL/GenBank/DDBJ databases">
        <authorList>
            <person name="Afonso C.L."/>
            <person name="Miller P.J."/>
            <person name="Scott M.A."/>
            <person name="Spackman E."/>
            <person name="Goraichik I."/>
            <person name="Dimitrov K.M."/>
            <person name="Suarez D.L."/>
            <person name="Swayne D.E."/>
        </authorList>
    </citation>
    <scope>NUCLEOTIDE SEQUENCE [LARGE SCALE GENOMIC DNA]</scope>
    <source>
        <strain evidence="3 4">CECT 7691</strain>
    </source>
</reference>
<dbReference type="Gene3D" id="3.40.50.720">
    <property type="entry name" value="NAD(P)-binding Rossmann-like Domain"/>
    <property type="match status" value="1"/>
</dbReference>
<organism evidence="3 4">
    <name type="scientific">Oceanibacterium hippocampi</name>
    <dbReference type="NCBI Taxonomy" id="745714"/>
    <lineage>
        <taxon>Bacteria</taxon>
        <taxon>Pseudomonadati</taxon>
        <taxon>Pseudomonadota</taxon>
        <taxon>Alphaproteobacteria</taxon>
        <taxon>Sneathiellales</taxon>
        <taxon>Sneathiellaceae</taxon>
        <taxon>Oceanibacterium</taxon>
    </lineage>
</organism>